<keyword evidence="4" id="KW-0813">Transport</keyword>
<evidence type="ECO:0000256" key="2">
    <source>
        <dbReference type="ARBA" id="ARBA00006370"/>
    </source>
</evidence>
<dbReference type="EMBL" id="PYSW02000007">
    <property type="protein sequence ID" value="KAG2389386.1"/>
    <property type="molecule type" value="Genomic_DNA"/>
</dbReference>
<protein>
    <recommendedName>
        <fullName evidence="8">MD-2-related lipid-recognition domain-containing protein</fullName>
    </recommendedName>
</protein>
<evidence type="ECO:0000256" key="5">
    <source>
        <dbReference type="ARBA" id="ARBA00022729"/>
    </source>
</evidence>
<evidence type="ECO:0000313" key="9">
    <source>
        <dbReference type="EMBL" id="KAG2389386.1"/>
    </source>
</evidence>
<dbReference type="InterPro" id="IPR014756">
    <property type="entry name" value="Ig_E-set"/>
</dbReference>
<comment type="caution">
    <text evidence="9">The sequence shown here is derived from an EMBL/GenBank/DDBJ whole genome shotgun (WGS) entry which is preliminary data.</text>
</comment>
<evidence type="ECO:0000256" key="4">
    <source>
        <dbReference type="ARBA" id="ARBA00022448"/>
    </source>
</evidence>
<evidence type="ECO:0000256" key="3">
    <source>
        <dbReference type="ARBA" id="ARBA00011245"/>
    </source>
</evidence>
<evidence type="ECO:0000259" key="8">
    <source>
        <dbReference type="SMART" id="SM00737"/>
    </source>
</evidence>
<dbReference type="GO" id="GO:0015918">
    <property type="term" value="P:sterol transport"/>
    <property type="evidence" value="ECO:0007669"/>
    <property type="project" value="InterPro"/>
</dbReference>
<dbReference type="GO" id="GO:0032934">
    <property type="term" value="F:sterol binding"/>
    <property type="evidence" value="ECO:0007669"/>
    <property type="project" value="InterPro"/>
</dbReference>
<dbReference type="PANTHER" id="PTHR11306">
    <property type="entry name" value="NIEMANN PICK TYPE C2 PROTEIN NPC2-RELATED"/>
    <property type="match status" value="1"/>
</dbReference>
<gene>
    <name evidence="9" type="ORF">C9374_013946</name>
</gene>
<organism evidence="9 10">
    <name type="scientific">Naegleria lovaniensis</name>
    <name type="common">Amoeba</name>
    <dbReference type="NCBI Taxonomy" id="51637"/>
    <lineage>
        <taxon>Eukaryota</taxon>
        <taxon>Discoba</taxon>
        <taxon>Heterolobosea</taxon>
        <taxon>Tetramitia</taxon>
        <taxon>Eutetramitia</taxon>
        <taxon>Vahlkampfiidae</taxon>
        <taxon>Naegleria</taxon>
    </lineage>
</organism>
<dbReference type="InterPro" id="IPR003172">
    <property type="entry name" value="ML_dom"/>
</dbReference>
<evidence type="ECO:0000256" key="7">
    <source>
        <dbReference type="SAM" id="SignalP"/>
    </source>
</evidence>
<dbReference type="Proteomes" id="UP000816034">
    <property type="component" value="Unassembled WGS sequence"/>
</dbReference>
<dbReference type="Pfam" id="PF02221">
    <property type="entry name" value="E1_DerP2_DerF2"/>
    <property type="match status" value="1"/>
</dbReference>
<accession>A0AA88GVV4</accession>
<keyword evidence="5 7" id="KW-0732">Signal</keyword>
<comment type="function">
    <text evidence="1">Catalyzes the intermembrane transfer of phosphatidylglycerol and phosphatidylinositol.</text>
</comment>
<reference evidence="9 10" key="1">
    <citation type="journal article" date="2018" name="BMC Genomics">
        <title>The genome of Naegleria lovaniensis, the basis for a comparative approach to unravel pathogenicity factors of the human pathogenic amoeba N. fowleri.</title>
        <authorList>
            <person name="Liechti N."/>
            <person name="Schurch N."/>
            <person name="Bruggmann R."/>
            <person name="Wittwer M."/>
        </authorList>
    </citation>
    <scope>NUCLEOTIDE SEQUENCE [LARGE SCALE GENOMIC DNA]</scope>
    <source>
        <strain evidence="9 10">ATCC 30569</strain>
    </source>
</reference>
<proteinExistence type="inferred from homology"/>
<keyword evidence="6" id="KW-0445">Lipid transport</keyword>
<dbReference type="SUPFAM" id="SSF81296">
    <property type="entry name" value="E set domains"/>
    <property type="match status" value="1"/>
</dbReference>
<evidence type="ECO:0000256" key="6">
    <source>
        <dbReference type="ARBA" id="ARBA00023055"/>
    </source>
</evidence>
<evidence type="ECO:0000313" key="10">
    <source>
        <dbReference type="Proteomes" id="UP000816034"/>
    </source>
</evidence>
<evidence type="ECO:0000256" key="1">
    <source>
        <dbReference type="ARBA" id="ARBA00002053"/>
    </source>
</evidence>
<dbReference type="PROSITE" id="PS51257">
    <property type="entry name" value="PROKAR_LIPOPROTEIN"/>
    <property type="match status" value="1"/>
</dbReference>
<dbReference type="AlphaFoldDB" id="A0AA88GVV4"/>
<keyword evidence="10" id="KW-1185">Reference proteome</keyword>
<feature type="domain" description="MD-2-related lipid-recognition" evidence="8">
    <location>
        <begin position="26"/>
        <end position="143"/>
    </location>
</feature>
<comment type="subunit">
    <text evidence="3">Monomer.</text>
</comment>
<feature type="chain" id="PRO_5041661924" description="MD-2-related lipid-recognition domain-containing protein" evidence="7">
    <location>
        <begin position="22"/>
        <end position="146"/>
    </location>
</feature>
<dbReference type="GeneID" id="68106399"/>
<dbReference type="SMART" id="SM00737">
    <property type="entry name" value="ML"/>
    <property type="match status" value="1"/>
</dbReference>
<dbReference type="PANTHER" id="PTHR11306:SF0">
    <property type="entry name" value="PHOSPHATIDYLGLYCEROL_PHOSPHATIDYLINOSITOL TRANSFER PROTEIN"/>
    <property type="match status" value="1"/>
</dbReference>
<name>A0AA88GVV4_NAELO</name>
<dbReference type="RefSeq" id="XP_044553378.1">
    <property type="nucleotide sequence ID" value="XM_044689878.1"/>
</dbReference>
<sequence length="146" mass="15369">MQKIFACLALVLLTATAACLAVNAPFQQCFNNPVFIPKALDITPASPKAGDTLTALTTGQVTTPISGGILYADIYLSGVKLFEYSYNLCQIAVGGCPIGTGNQAIKIQNQIPSFAFPGTYQTVASAYLDSSKTKELACVSFNFTIA</sequence>
<dbReference type="InterPro" id="IPR039670">
    <property type="entry name" value="NPC2-like"/>
</dbReference>
<comment type="similarity">
    <text evidence="2">Belongs to the NPC2 family.</text>
</comment>
<feature type="signal peptide" evidence="7">
    <location>
        <begin position="1"/>
        <end position="21"/>
    </location>
</feature>